<dbReference type="EMBL" id="JBIGHY010000009">
    <property type="protein sequence ID" value="MFG6416386.1"/>
    <property type="molecule type" value="Genomic_DNA"/>
</dbReference>
<name>A0ABW7EW92_9BURK</name>
<dbReference type="InterPro" id="IPR047798">
    <property type="entry name" value="BPSS1780-like"/>
</dbReference>
<organism evidence="2 3">
    <name type="scientific">Pelomonas dachongensis</name>
    <dbReference type="NCBI Taxonomy" id="3299029"/>
    <lineage>
        <taxon>Bacteria</taxon>
        <taxon>Pseudomonadati</taxon>
        <taxon>Pseudomonadota</taxon>
        <taxon>Betaproteobacteria</taxon>
        <taxon>Burkholderiales</taxon>
        <taxon>Sphaerotilaceae</taxon>
        <taxon>Roseateles</taxon>
    </lineage>
</organism>
<accession>A0ABW7EW92</accession>
<feature type="transmembrane region" description="Helical" evidence="1">
    <location>
        <begin position="176"/>
        <end position="196"/>
    </location>
</feature>
<feature type="transmembrane region" description="Helical" evidence="1">
    <location>
        <begin position="208"/>
        <end position="229"/>
    </location>
</feature>
<feature type="transmembrane region" description="Helical" evidence="1">
    <location>
        <begin position="56"/>
        <end position="77"/>
    </location>
</feature>
<dbReference type="RefSeq" id="WP_394472452.1">
    <property type="nucleotide sequence ID" value="NZ_JBIGHY010000009.1"/>
</dbReference>
<feature type="transmembrane region" description="Helical" evidence="1">
    <location>
        <begin position="235"/>
        <end position="256"/>
    </location>
</feature>
<feature type="transmembrane region" description="Helical" evidence="1">
    <location>
        <begin position="102"/>
        <end position="122"/>
    </location>
</feature>
<keyword evidence="3" id="KW-1185">Reference proteome</keyword>
<protein>
    <submittedName>
        <fullName evidence="2">BPSS1780 family membrane protein</fullName>
    </submittedName>
</protein>
<keyword evidence="1" id="KW-0472">Membrane</keyword>
<keyword evidence="1" id="KW-0812">Transmembrane</keyword>
<evidence type="ECO:0000313" key="3">
    <source>
        <dbReference type="Proteomes" id="UP001606300"/>
    </source>
</evidence>
<proteinExistence type="predicted"/>
<keyword evidence="1" id="KW-1133">Transmembrane helix</keyword>
<gene>
    <name evidence="2" type="ORF">ACG02S_21050</name>
</gene>
<sequence>MTMQLHLQDVPARNGRLWVRHGFKVFQRQPLALAGLFGLYLFASFVAMLIPGIGSLLMVASLPLLSLGFMLATHLVLQQKTPTASVFIAPLKLTPERRRSQLMLCFGYAGALLVVSLLADWVDGGAMGAMLRQIGEQADAEAMAQAFADPRLFWGMVTRLGLVGLLSVPYWHAPALVHWGGQGVAQALFSSTLALWRNRAAFALNMLVWGALMLAITSAVSLVFGLLGVAGLAPIALMTTILILSTVFYASLYFSFVDCFMFGAPQDVLSEPPKPPPSSS</sequence>
<comment type="caution">
    <text evidence="2">The sequence shown here is derived from an EMBL/GenBank/DDBJ whole genome shotgun (WGS) entry which is preliminary data.</text>
</comment>
<evidence type="ECO:0000256" key="1">
    <source>
        <dbReference type="SAM" id="Phobius"/>
    </source>
</evidence>
<feature type="transmembrane region" description="Helical" evidence="1">
    <location>
        <begin position="30"/>
        <end position="50"/>
    </location>
</feature>
<reference evidence="2 3" key="1">
    <citation type="submission" date="2024-09" db="EMBL/GenBank/DDBJ databases">
        <title>Novel species of the genus Pelomonas and Roseateles isolated from streams.</title>
        <authorList>
            <person name="Lu H."/>
        </authorList>
    </citation>
    <scope>NUCLEOTIDE SEQUENCE [LARGE SCALE GENOMIC DNA]</scope>
    <source>
        <strain evidence="2 3">DC23W</strain>
    </source>
</reference>
<dbReference type="NCBIfam" id="NF041043">
    <property type="entry name" value="BPSS1780_fam"/>
    <property type="match status" value="1"/>
</dbReference>
<evidence type="ECO:0000313" key="2">
    <source>
        <dbReference type="EMBL" id="MFG6416386.1"/>
    </source>
</evidence>
<dbReference type="Proteomes" id="UP001606300">
    <property type="component" value="Unassembled WGS sequence"/>
</dbReference>